<proteinExistence type="inferred from homology"/>
<dbReference type="GO" id="GO:0005262">
    <property type="term" value="F:calcium channel activity"/>
    <property type="evidence" value="ECO:0007669"/>
    <property type="project" value="TreeGrafter"/>
</dbReference>
<accession>A0A443RTQ7</accession>
<sequence length="142" mass="15326">SHRFNMNSSVLQLCFNKSFAEFPKEPFGVTSNYIDAFIAIVVIFILYNYMAIICDDYFLPSIEKCAKILKLSEDVAGATIMAAGSSAAEFFINIIGAIVGNFDIGLGTVVGSGMINSVVVIGLCGLLSREALTVSINFKYTI</sequence>
<keyword evidence="4" id="KW-0109">Calcium transport</keyword>
<comment type="subcellular location">
    <subcellularLocation>
        <location evidence="1">Membrane</location>
        <topology evidence="1">Multi-pass membrane protein</topology>
    </subcellularLocation>
</comment>
<name>A0A443RTQ7_9ACAR</name>
<evidence type="ECO:0000256" key="8">
    <source>
        <dbReference type="SAM" id="Phobius"/>
    </source>
</evidence>
<evidence type="ECO:0000313" key="11">
    <source>
        <dbReference type="Proteomes" id="UP000288716"/>
    </source>
</evidence>
<keyword evidence="4" id="KW-0106">Calcium</keyword>
<keyword evidence="3" id="KW-0050">Antiport</keyword>
<dbReference type="OrthoDB" id="2127281at2759"/>
<evidence type="ECO:0000256" key="5">
    <source>
        <dbReference type="ARBA" id="ARBA00022692"/>
    </source>
</evidence>
<keyword evidence="4" id="KW-0406">Ion transport</keyword>
<dbReference type="InterPro" id="IPR044880">
    <property type="entry name" value="NCX_ion-bd_dom_sf"/>
</dbReference>
<reference evidence="10 11" key="1">
    <citation type="journal article" date="2018" name="Gigascience">
        <title>Genomes of trombidid mites reveal novel predicted allergens and laterally-transferred genes associated with secondary metabolism.</title>
        <authorList>
            <person name="Dong X."/>
            <person name="Chaisiri K."/>
            <person name="Xia D."/>
            <person name="Armstrong S.D."/>
            <person name="Fang Y."/>
            <person name="Donnelly M.J."/>
            <person name="Kadowaki T."/>
            <person name="McGarry J.W."/>
            <person name="Darby A.C."/>
            <person name="Makepeace B.L."/>
        </authorList>
    </citation>
    <scope>NUCLEOTIDE SEQUENCE [LARGE SCALE GENOMIC DNA]</scope>
    <source>
        <strain evidence="10">UoL-UT</strain>
    </source>
</reference>
<keyword evidence="5 8" id="KW-0812">Transmembrane</keyword>
<dbReference type="Pfam" id="PF01699">
    <property type="entry name" value="Na_Ca_ex"/>
    <property type="match status" value="1"/>
</dbReference>
<evidence type="ECO:0000256" key="4">
    <source>
        <dbReference type="ARBA" id="ARBA00022568"/>
    </source>
</evidence>
<dbReference type="AlphaFoldDB" id="A0A443RTQ7"/>
<protein>
    <submittedName>
        <fullName evidence="10">Sodium/potassium/calcium exchanger 3-like protein</fullName>
    </submittedName>
</protein>
<dbReference type="PANTHER" id="PTHR10846">
    <property type="entry name" value="SODIUM/POTASSIUM/CALCIUM EXCHANGER"/>
    <property type="match status" value="1"/>
</dbReference>
<comment type="caution">
    <text evidence="10">The sequence shown here is derived from an EMBL/GenBank/DDBJ whole genome shotgun (WGS) entry which is preliminary data.</text>
</comment>
<dbReference type="EMBL" id="NCKV01037769">
    <property type="protein sequence ID" value="RWS18568.1"/>
    <property type="molecule type" value="Genomic_DNA"/>
</dbReference>
<evidence type="ECO:0000259" key="9">
    <source>
        <dbReference type="Pfam" id="PF01699"/>
    </source>
</evidence>
<dbReference type="VEuPathDB" id="VectorBase:LDEU013472"/>
<evidence type="ECO:0000256" key="6">
    <source>
        <dbReference type="ARBA" id="ARBA00022989"/>
    </source>
</evidence>
<evidence type="ECO:0000256" key="3">
    <source>
        <dbReference type="ARBA" id="ARBA00022449"/>
    </source>
</evidence>
<feature type="transmembrane region" description="Helical" evidence="8">
    <location>
        <begin position="75"/>
        <end position="98"/>
    </location>
</feature>
<dbReference type="PANTHER" id="PTHR10846:SF8">
    <property type="entry name" value="INNER MEMBRANE PROTEIN YRBG"/>
    <property type="match status" value="1"/>
</dbReference>
<dbReference type="Gene3D" id="1.20.1420.30">
    <property type="entry name" value="NCX, central ion-binding region"/>
    <property type="match status" value="1"/>
</dbReference>
<dbReference type="InterPro" id="IPR004837">
    <property type="entry name" value="NaCa_Exmemb"/>
</dbReference>
<dbReference type="Proteomes" id="UP000288716">
    <property type="component" value="Unassembled WGS sequence"/>
</dbReference>
<keyword evidence="7 8" id="KW-0472">Membrane</keyword>
<comment type="similarity">
    <text evidence="2">Belongs to the Ca(2+):cation antiporter (CaCA) (TC 2.A.19) family. SLC24A subfamily.</text>
</comment>
<dbReference type="GO" id="GO:0006874">
    <property type="term" value="P:intracellular calcium ion homeostasis"/>
    <property type="evidence" value="ECO:0007669"/>
    <property type="project" value="TreeGrafter"/>
</dbReference>
<feature type="transmembrane region" description="Helical" evidence="8">
    <location>
        <begin position="104"/>
        <end position="127"/>
    </location>
</feature>
<keyword evidence="6 8" id="KW-1133">Transmembrane helix</keyword>
<dbReference type="STRING" id="299467.A0A443RTQ7"/>
<evidence type="ECO:0000313" key="10">
    <source>
        <dbReference type="EMBL" id="RWS18568.1"/>
    </source>
</evidence>
<evidence type="ECO:0000256" key="2">
    <source>
        <dbReference type="ARBA" id="ARBA00005364"/>
    </source>
</evidence>
<keyword evidence="4" id="KW-0813">Transport</keyword>
<feature type="non-terminal residue" evidence="10">
    <location>
        <position position="1"/>
    </location>
</feature>
<feature type="domain" description="Sodium/calcium exchanger membrane region" evidence="9">
    <location>
        <begin position="41"/>
        <end position="134"/>
    </location>
</feature>
<organism evidence="10 11">
    <name type="scientific">Leptotrombidium deliense</name>
    <dbReference type="NCBI Taxonomy" id="299467"/>
    <lineage>
        <taxon>Eukaryota</taxon>
        <taxon>Metazoa</taxon>
        <taxon>Ecdysozoa</taxon>
        <taxon>Arthropoda</taxon>
        <taxon>Chelicerata</taxon>
        <taxon>Arachnida</taxon>
        <taxon>Acari</taxon>
        <taxon>Acariformes</taxon>
        <taxon>Trombidiformes</taxon>
        <taxon>Prostigmata</taxon>
        <taxon>Anystina</taxon>
        <taxon>Parasitengona</taxon>
        <taxon>Trombiculoidea</taxon>
        <taxon>Trombiculidae</taxon>
        <taxon>Leptotrombidium</taxon>
    </lineage>
</organism>
<dbReference type="GO" id="GO:0008273">
    <property type="term" value="F:calcium, potassium:sodium antiporter activity"/>
    <property type="evidence" value="ECO:0007669"/>
    <property type="project" value="TreeGrafter"/>
</dbReference>
<evidence type="ECO:0000256" key="1">
    <source>
        <dbReference type="ARBA" id="ARBA00004141"/>
    </source>
</evidence>
<keyword evidence="11" id="KW-1185">Reference proteome</keyword>
<evidence type="ECO:0000256" key="7">
    <source>
        <dbReference type="ARBA" id="ARBA00023136"/>
    </source>
</evidence>
<gene>
    <name evidence="10" type="ORF">B4U80_02747</name>
</gene>
<dbReference type="InterPro" id="IPR004481">
    <property type="entry name" value="K/Na/Ca-exchanger"/>
</dbReference>
<feature type="transmembrane region" description="Helical" evidence="8">
    <location>
        <begin position="36"/>
        <end position="54"/>
    </location>
</feature>
<dbReference type="GO" id="GO:0005886">
    <property type="term" value="C:plasma membrane"/>
    <property type="evidence" value="ECO:0007669"/>
    <property type="project" value="TreeGrafter"/>
</dbReference>